<dbReference type="AlphaFoldDB" id="A0A2W5FG28"/>
<accession>A0A2W5FG28</accession>
<gene>
    <name evidence="2" type="ORF">DI586_10485</name>
</gene>
<comment type="caution">
    <text evidence="2">The sequence shown here is derived from an EMBL/GenBank/DDBJ whole genome shotgun (WGS) entry which is preliminary data.</text>
</comment>
<feature type="chain" id="PRO_5015937260" evidence="1">
    <location>
        <begin position="23"/>
        <end position="171"/>
    </location>
</feature>
<name>A0A2W5FG28_9BACT</name>
<reference evidence="2 3" key="1">
    <citation type="submission" date="2017-08" db="EMBL/GenBank/DDBJ databases">
        <title>Infants hospitalized years apart are colonized by the same room-sourced microbial strains.</title>
        <authorList>
            <person name="Brooks B."/>
            <person name="Olm M.R."/>
            <person name="Firek B.A."/>
            <person name="Baker R."/>
            <person name="Thomas B.C."/>
            <person name="Morowitz M.J."/>
            <person name="Banfield J.F."/>
        </authorList>
    </citation>
    <scope>NUCLEOTIDE SEQUENCE [LARGE SCALE GENOMIC DNA]</scope>
    <source>
        <strain evidence="2">S2_006_000_R2_64</strain>
    </source>
</reference>
<protein>
    <submittedName>
        <fullName evidence="2">Uncharacterized protein</fullName>
    </submittedName>
</protein>
<keyword evidence="1" id="KW-0732">Signal</keyword>
<evidence type="ECO:0000256" key="1">
    <source>
        <dbReference type="SAM" id="SignalP"/>
    </source>
</evidence>
<sequence length="171" mass="16948">MGLKYFALMAFGLSFAAFPVQASNLLNTSGITASLASSLSSAATGSSSSKSSGSSNIPGLEEYKEYVKGTSPNFDGKSSSSGSGSLFNIKVGGVTLGVGQNGITANGLGQTANLGTNGNLSTSLGNSLGTTNTVSGLLNNNPLTSKISGTSSAVQNAINQQKRLAAAGQLQ</sequence>
<evidence type="ECO:0000313" key="2">
    <source>
        <dbReference type="EMBL" id="PZP53943.1"/>
    </source>
</evidence>
<evidence type="ECO:0000313" key="3">
    <source>
        <dbReference type="Proteomes" id="UP000249739"/>
    </source>
</evidence>
<dbReference type="Proteomes" id="UP000249739">
    <property type="component" value="Unassembled WGS sequence"/>
</dbReference>
<proteinExistence type="predicted"/>
<organism evidence="2 3">
    <name type="scientific">Micavibrio aeruginosavorus</name>
    <dbReference type="NCBI Taxonomy" id="349221"/>
    <lineage>
        <taxon>Bacteria</taxon>
        <taxon>Pseudomonadati</taxon>
        <taxon>Bdellovibrionota</taxon>
        <taxon>Bdellovibrionia</taxon>
        <taxon>Bdellovibrionales</taxon>
        <taxon>Pseudobdellovibrionaceae</taxon>
        <taxon>Micavibrio</taxon>
    </lineage>
</organism>
<dbReference type="EMBL" id="QFOT01000158">
    <property type="protein sequence ID" value="PZP53943.1"/>
    <property type="molecule type" value="Genomic_DNA"/>
</dbReference>
<feature type="signal peptide" evidence="1">
    <location>
        <begin position="1"/>
        <end position="22"/>
    </location>
</feature>